<gene>
    <name evidence="2" type="ORF">C7A17_15005</name>
</gene>
<dbReference type="EMBL" id="CP027657">
    <property type="protein sequence ID" value="AVO54016.1"/>
    <property type="molecule type" value="Genomic_DNA"/>
</dbReference>
<accession>A0A2R3QQE4</accession>
<protein>
    <submittedName>
        <fullName evidence="2">DUF4136 domain-containing protein</fullName>
    </submittedName>
</protein>
<dbReference type="Pfam" id="PF13590">
    <property type="entry name" value="DUF4136"/>
    <property type="match status" value="1"/>
</dbReference>
<sequence length="199" mass="21437">MRTAIALLTLPLLVACQSQNPYQAESLPMPPAPAAAATTFDRSAYPAAPRDYGRYRSWSWEGGRPPSGASWAGGEQLADSVSAGLDQYGLRPALNGPGDLLVSARISQETRLRQYQDNIGGYYGAGSHWDRRYGAWGGVPVVRTYEQKVAVVRIDLIDPQDRQVVWSGSGEAVAGKNQSAQADAIRVAIRAALDGYPPY</sequence>
<organism evidence="2 3">
    <name type="scientific">Ectopseudomonas mendocina</name>
    <name type="common">Pseudomonas mendocina</name>
    <dbReference type="NCBI Taxonomy" id="300"/>
    <lineage>
        <taxon>Bacteria</taxon>
        <taxon>Pseudomonadati</taxon>
        <taxon>Pseudomonadota</taxon>
        <taxon>Gammaproteobacteria</taxon>
        <taxon>Pseudomonadales</taxon>
        <taxon>Pseudomonadaceae</taxon>
        <taxon>Ectopseudomonas</taxon>
    </lineage>
</organism>
<dbReference type="Proteomes" id="UP000238327">
    <property type="component" value="Chromosome"/>
</dbReference>
<evidence type="ECO:0000259" key="1">
    <source>
        <dbReference type="Pfam" id="PF13590"/>
    </source>
</evidence>
<reference evidence="2 3" key="1">
    <citation type="submission" date="2018-03" db="EMBL/GenBank/DDBJ databases">
        <title>Complete genome sequence and methylome analysis of Pseudomonas mendocina NEB 698.</title>
        <authorList>
            <person name="Morgan R.D."/>
        </authorList>
    </citation>
    <scope>NUCLEOTIDE SEQUENCE [LARGE SCALE GENOMIC DNA]</scope>
    <source>
        <strain evidence="2 3">NEB698</strain>
    </source>
</reference>
<dbReference type="PROSITE" id="PS51257">
    <property type="entry name" value="PROKAR_LIPOPROTEIN"/>
    <property type="match status" value="1"/>
</dbReference>
<dbReference type="RefSeq" id="WP_106738762.1">
    <property type="nucleotide sequence ID" value="NZ_CP027657.1"/>
</dbReference>
<dbReference type="AlphaFoldDB" id="A0A2R3QQE4"/>
<dbReference type="STRING" id="1001585.MDS_0843"/>
<dbReference type="InterPro" id="IPR025411">
    <property type="entry name" value="DUF4136"/>
</dbReference>
<feature type="domain" description="DUF4136" evidence="1">
    <location>
        <begin position="50"/>
        <end position="198"/>
    </location>
</feature>
<name>A0A2R3QQE4_ECTME</name>
<dbReference type="Gene3D" id="3.30.160.670">
    <property type="match status" value="1"/>
</dbReference>
<evidence type="ECO:0000313" key="3">
    <source>
        <dbReference type="Proteomes" id="UP000238327"/>
    </source>
</evidence>
<evidence type="ECO:0000313" key="2">
    <source>
        <dbReference type="EMBL" id="AVO54016.1"/>
    </source>
</evidence>
<dbReference type="OrthoDB" id="7030024at2"/>
<proteinExistence type="predicted"/>